<accession>A0A0S3RN45</accession>
<reference evidence="1 2" key="1">
    <citation type="journal article" date="2015" name="Sci. Rep.">
        <title>The power of single molecule real-time sequencing technology in the de novo assembly of a eukaryotic genome.</title>
        <authorList>
            <person name="Sakai H."/>
            <person name="Naito K."/>
            <person name="Ogiso-Tanaka E."/>
            <person name="Takahashi Y."/>
            <person name="Iseki K."/>
            <person name="Muto C."/>
            <person name="Satou K."/>
            <person name="Teruya K."/>
            <person name="Shiroma A."/>
            <person name="Shimoji M."/>
            <person name="Hirano T."/>
            <person name="Itoh T."/>
            <person name="Kaga A."/>
            <person name="Tomooka N."/>
        </authorList>
    </citation>
    <scope>NUCLEOTIDE SEQUENCE [LARGE SCALE GENOMIC DNA]</scope>
    <source>
        <strain evidence="2">cv. Shumari</strain>
    </source>
</reference>
<evidence type="ECO:0008006" key="3">
    <source>
        <dbReference type="Google" id="ProtNLM"/>
    </source>
</evidence>
<protein>
    <recommendedName>
        <fullName evidence="3">Protein kinase domain-containing protein</fullName>
    </recommendedName>
</protein>
<evidence type="ECO:0000313" key="1">
    <source>
        <dbReference type="EMBL" id="BAT82010.1"/>
    </source>
</evidence>
<evidence type="ECO:0000313" key="2">
    <source>
        <dbReference type="Proteomes" id="UP000291084"/>
    </source>
</evidence>
<proteinExistence type="predicted"/>
<keyword evidence="2" id="KW-1185">Reference proteome</keyword>
<sequence length="78" mass="8640">LGRWYTSFPEGIPMYRIVIVCGLAYLHESSILGCNTIGTRTEADMYYFGAALMELLTGKESTTERCSGEEGDEGGAWY</sequence>
<dbReference type="Proteomes" id="UP000291084">
    <property type="component" value="Chromosome 3"/>
</dbReference>
<gene>
    <name evidence="1" type="primary">Vigan.03G194400</name>
    <name evidence="1" type="ORF">VIGAN_03194400</name>
</gene>
<dbReference type="AlphaFoldDB" id="A0A0S3RN45"/>
<name>A0A0S3RN45_PHAAN</name>
<organism evidence="1 2">
    <name type="scientific">Vigna angularis var. angularis</name>
    <dbReference type="NCBI Taxonomy" id="157739"/>
    <lineage>
        <taxon>Eukaryota</taxon>
        <taxon>Viridiplantae</taxon>
        <taxon>Streptophyta</taxon>
        <taxon>Embryophyta</taxon>
        <taxon>Tracheophyta</taxon>
        <taxon>Spermatophyta</taxon>
        <taxon>Magnoliopsida</taxon>
        <taxon>eudicotyledons</taxon>
        <taxon>Gunneridae</taxon>
        <taxon>Pentapetalae</taxon>
        <taxon>rosids</taxon>
        <taxon>fabids</taxon>
        <taxon>Fabales</taxon>
        <taxon>Fabaceae</taxon>
        <taxon>Papilionoideae</taxon>
        <taxon>50 kb inversion clade</taxon>
        <taxon>NPAAA clade</taxon>
        <taxon>indigoferoid/millettioid clade</taxon>
        <taxon>Phaseoleae</taxon>
        <taxon>Vigna</taxon>
    </lineage>
</organism>
<feature type="non-terminal residue" evidence="1">
    <location>
        <position position="1"/>
    </location>
</feature>
<dbReference type="EMBL" id="AP015036">
    <property type="protein sequence ID" value="BAT82010.1"/>
    <property type="molecule type" value="Genomic_DNA"/>
</dbReference>